<dbReference type="STRING" id="444597.BST26_13570"/>
<dbReference type="AlphaFoldDB" id="A0A1X0DAY5"/>
<dbReference type="EMBL" id="MVHS01000032">
    <property type="protein sequence ID" value="ORA69508.1"/>
    <property type="molecule type" value="Genomic_DNA"/>
</dbReference>
<sequence length="125" mass="12755">MAKLLLTVKMMAVGAAVGAALAGMPIAAADDDTDGNPPVEAGAAADNGGTPDEQGQGNPVPKVSIPDYSKYGDFYQKPGQQPGQYKLVNPSQGAFWACYNGVLSYLYAGNPMLPGAVMSDPSTCA</sequence>
<organism evidence="1 2">
    <name type="scientific">Mycolicibacterium insubricum</name>
    <dbReference type="NCBI Taxonomy" id="444597"/>
    <lineage>
        <taxon>Bacteria</taxon>
        <taxon>Bacillati</taxon>
        <taxon>Actinomycetota</taxon>
        <taxon>Actinomycetes</taxon>
        <taxon>Mycobacteriales</taxon>
        <taxon>Mycobacteriaceae</taxon>
        <taxon>Mycolicibacterium</taxon>
    </lineage>
</organism>
<dbReference type="RefSeq" id="WP_083031617.1">
    <property type="nucleotide sequence ID" value="NZ_AP022618.1"/>
</dbReference>
<name>A0A1X0DAY5_9MYCO</name>
<comment type="caution">
    <text evidence="1">The sequence shown here is derived from an EMBL/GenBank/DDBJ whole genome shotgun (WGS) entry which is preliminary data.</text>
</comment>
<evidence type="ECO:0000313" key="2">
    <source>
        <dbReference type="Proteomes" id="UP000192801"/>
    </source>
</evidence>
<protein>
    <submittedName>
        <fullName evidence="1">Uncharacterized protein</fullName>
    </submittedName>
</protein>
<dbReference type="Proteomes" id="UP000192801">
    <property type="component" value="Unassembled WGS sequence"/>
</dbReference>
<evidence type="ECO:0000313" key="1">
    <source>
        <dbReference type="EMBL" id="ORA69508.1"/>
    </source>
</evidence>
<proteinExistence type="predicted"/>
<gene>
    <name evidence="1" type="ORF">BST26_13570</name>
</gene>
<accession>A0A1X0DAY5</accession>
<keyword evidence="2" id="KW-1185">Reference proteome</keyword>
<reference evidence="1 2" key="1">
    <citation type="submission" date="2016-12" db="EMBL/GenBank/DDBJ databases">
        <title>The new phylogeny of genus Mycobacterium.</title>
        <authorList>
            <person name="Tortoli E."/>
            <person name="Trovato A."/>
            <person name="Cirillo D.M."/>
        </authorList>
    </citation>
    <scope>NUCLEOTIDE SEQUENCE [LARGE SCALE GENOMIC DNA]</scope>
    <source>
        <strain evidence="1 2">DSM 45130</strain>
    </source>
</reference>